<organism evidence="2 3">
    <name type="scientific">Teichococcus aerophilus</name>
    <dbReference type="NCBI Taxonomy" id="1224513"/>
    <lineage>
        <taxon>Bacteria</taxon>
        <taxon>Pseudomonadati</taxon>
        <taxon>Pseudomonadota</taxon>
        <taxon>Alphaproteobacteria</taxon>
        <taxon>Acetobacterales</taxon>
        <taxon>Roseomonadaceae</taxon>
        <taxon>Roseomonas</taxon>
    </lineage>
</organism>
<keyword evidence="3" id="KW-1185">Reference proteome</keyword>
<evidence type="ECO:0000313" key="3">
    <source>
        <dbReference type="Proteomes" id="UP000626026"/>
    </source>
</evidence>
<sequence length="53" mass="5891">MDHEQDFDDGLVHHHHWAAKPAVAARPHRLPGPPDTSLIPTPSTAYRDDDLEG</sequence>
<evidence type="ECO:0000256" key="1">
    <source>
        <dbReference type="SAM" id="MobiDB-lite"/>
    </source>
</evidence>
<dbReference type="Proteomes" id="UP000626026">
    <property type="component" value="Unassembled WGS sequence"/>
</dbReference>
<comment type="caution">
    <text evidence="2">The sequence shown here is derived from an EMBL/GenBank/DDBJ whole genome shotgun (WGS) entry which is preliminary data.</text>
</comment>
<dbReference type="EMBL" id="JACTVA010000014">
    <property type="protein sequence ID" value="MBC9207178.1"/>
    <property type="molecule type" value="Genomic_DNA"/>
</dbReference>
<name>A0ABR7RLH8_9PROT</name>
<accession>A0ABR7RLH8</accession>
<gene>
    <name evidence="2" type="ORF">IBL26_10060</name>
</gene>
<reference evidence="2 3" key="1">
    <citation type="journal article" date="2013" name="Int. J. Syst. Evol. Microbiol.">
        <title>Roseomonas aerophila sp. nov., isolated from air.</title>
        <authorList>
            <person name="Kim S.J."/>
            <person name="Weon H.Y."/>
            <person name="Ahn J.H."/>
            <person name="Hong S.B."/>
            <person name="Seok S.J."/>
            <person name="Whang K.S."/>
            <person name="Kwon S.W."/>
        </authorList>
    </citation>
    <scope>NUCLEOTIDE SEQUENCE [LARGE SCALE GENOMIC DNA]</scope>
    <source>
        <strain evidence="2 3">NBRC 108923</strain>
    </source>
</reference>
<evidence type="ECO:0000313" key="2">
    <source>
        <dbReference type="EMBL" id="MBC9207178.1"/>
    </source>
</evidence>
<protein>
    <submittedName>
        <fullName evidence="2">Uncharacterized protein</fullName>
    </submittedName>
</protein>
<feature type="region of interest" description="Disordered" evidence="1">
    <location>
        <begin position="18"/>
        <end position="53"/>
    </location>
</feature>
<proteinExistence type="predicted"/>
<dbReference type="RefSeq" id="WP_187784346.1">
    <property type="nucleotide sequence ID" value="NZ_JACTVA010000014.1"/>
</dbReference>